<proteinExistence type="predicted"/>
<protein>
    <submittedName>
        <fullName evidence="1">Uncharacterized protein</fullName>
    </submittedName>
</protein>
<gene>
    <name evidence="1" type="ORF">RDB_LOCUS118946</name>
</gene>
<dbReference type="AlphaFoldDB" id="A0A8H3E5W8"/>
<sequence>MASGYFAYRYKRKYYRQLLVGDISPYDSGDGARLGNTVPRNPSDLKGWVADRIAMLENAKTYDTNDPDDEVVHPEDGVGADDLGFNVTYDLQWTLAGLKSAWTYVIDLDNLVFTVNGVIHLRLDNMPPDLESYDYVYPSNVPIPQEYICSRVNLWPAPNFDPDERQRKYEALQPIIIPVSEWGAPTWDKLSPSQQFSIEITHYLLRKYTYQFAIAYKPAIREDIIQSCWSVLSASLPALPLFPNDNIDGMKLPPRTLSCSNKWANATHIQGPCSRMHALKSGEPFKSFDKDYCWVRGCLITLCTHLDDPIYVAHEVEQMVMKMRHDGHSESVGIILSTQMELMAVAMDGPQTRHSPVLDIRTTHRGERPGKASDGRLLLTYLLSPPLTVSPLPWRVQSHQPRTIASNSITGLPPEVLHMIIGDSL</sequence>
<evidence type="ECO:0000313" key="1">
    <source>
        <dbReference type="EMBL" id="CAE7182906.1"/>
    </source>
</evidence>
<comment type="caution">
    <text evidence="1">The sequence shown here is derived from an EMBL/GenBank/DDBJ whole genome shotgun (WGS) entry which is preliminary data.</text>
</comment>
<reference evidence="1" key="1">
    <citation type="submission" date="2021-01" db="EMBL/GenBank/DDBJ databases">
        <authorList>
            <person name="Kaushik A."/>
        </authorList>
    </citation>
    <scope>NUCLEOTIDE SEQUENCE</scope>
    <source>
        <strain evidence="1">AG5</strain>
    </source>
</reference>
<evidence type="ECO:0000313" key="2">
    <source>
        <dbReference type="Proteomes" id="UP000663827"/>
    </source>
</evidence>
<organism evidence="1 2">
    <name type="scientific">Rhizoctonia solani</name>
    <dbReference type="NCBI Taxonomy" id="456999"/>
    <lineage>
        <taxon>Eukaryota</taxon>
        <taxon>Fungi</taxon>
        <taxon>Dikarya</taxon>
        <taxon>Basidiomycota</taxon>
        <taxon>Agaricomycotina</taxon>
        <taxon>Agaricomycetes</taxon>
        <taxon>Cantharellales</taxon>
        <taxon>Ceratobasidiaceae</taxon>
        <taxon>Rhizoctonia</taxon>
    </lineage>
</organism>
<name>A0A8H3E5W8_9AGAM</name>
<accession>A0A8H3E5W8</accession>
<dbReference type="Proteomes" id="UP000663827">
    <property type="component" value="Unassembled WGS sequence"/>
</dbReference>
<dbReference type="EMBL" id="CAJNJQ010002697">
    <property type="protein sequence ID" value="CAE7182906.1"/>
    <property type="molecule type" value="Genomic_DNA"/>
</dbReference>